<keyword evidence="1" id="KW-0479">Metal-binding</keyword>
<keyword evidence="4" id="KW-0804">Transcription</keyword>
<dbReference type="PRINTS" id="PR00755">
    <property type="entry name" value="AFLATOXINBRP"/>
</dbReference>
<dbReference type="RefSeq" id="XP_040711998.1">
    <property type="nucleotide sequence ID" value="XM_040864354.1"/>
</dbReference>
<dbReference type="GO" id="GO:0003677">
    <property type="term" value="F:DNA binding"/>
    <property type="evidence" value="ECO:0007669"/>
    <property type="project" value="UniProtKB-KW"/>
</dbReference>
<keyword evidence="2" id="KW-0805">Transcription regulation</keyword>
<dbReference type="GO" id="GO:0005634">
    <property type="term" value="C:nucleus"/>
    <property type="evidence" value="ECO:0007669"/>
    <property type="project" value="InterPro"/>
</dbReference>
<feature type="compositionally biased region" description="Polar residues" evidence="6">
    <location>
        <begin position="78"/>
        <end position="89"/>
    </location>
</feature>
<dbReference type="InterPro" id="IPR013700">
    <property type="entry name" value="AflR"/>
</dbReference>
<proteinExistence type="predicted"/>
<dbReference type="GeneID" id="63780566"/>
<dbReference type="OrthoDB" id="2328572at2759"/>
<keyword evidence="3" id="KW-0238">DNA-binding</keyword>
<accession>A0A1Y2DJI5</accession>
<feature type="domain" description="Zn(2)-C6 fungal-type" evidence="7">
    <location>
        <begin position="27"/>
        <end position="57"/>
    </location>
</feature>
<feature type="compositionally biased region" description="Polar residues" evidence="6">
    <location>
        <begin position="1"/>
        <end position="10"/>
    </location>
</feature>
<keyword evidence="5" id="KW-0539">Nucleus</keyword>
<dbReference type="CDD" id="cd00067">
    <property type="entry name" value="GAL4"/>
    <property type="match status" value="1"/>
</dbReference>
<dbReference type="AlphaFoldDB" id="A0A1Y2DJI5"/>
<dbReference type="GO" id="GO:0000981">
    <property type="term" value="F:DNA-binding transcription factor activity, RNA polymerase II-specific"/>
    <property type="evidence" value="ECO:0007669"/>
    <property type="project" value="InterPro"/>
</dbReference>
<dbReference type="PROSITE" id="PS50048">
    <property type="entry name" value="ZN2_CY6_FUNGAL_2"/>
    <property type="match status" value="1"/>
</dbReference>
<dbReference type="Gene3D" id="4.10.240.10">
    <property type="entry name" value="Zn(2)-C6 fungal-type DNA-binding domain"/>
    <property type="match status" value="1"/>
</dbReference>
<dbReference type="Pfam" id="PF00172">
    <property type="entry name" value="Zn_clus"/>
    <property type="match status" value="1"/>
</dbReference>
<dbReference type="GO" id="GO:0008270">
    <property type="term" value="F:zinc ion binding"/>
    <property type="evidence" value="ECO:0007669"/>
    <property type="project" value="InterPro"/>
</dbReference>
<dbReference type="PANTHER" id="PTHR31069:SF32">
    <property type="entry name" value="ARGININE METABOLISM REGULATION PROTEIN II"/>
    <property type="match status" value="1"/>
</dbReference>
<dbReference type="SUPFAM" id="SSF57701">
    <property type="entry name" value="Zn2/Cys6 DNA-binding domain"/>
    <property type="match status" value="1"/>
</dbReference>
<evidence type="ECO:0000256" key="3">
    <source>
        <dbReference type="ARBA" id="ARBA00023125"/>
    </source>
</evidence>
<dbReference type="PROSITE" id="PS00463">
    <property type="entry name" value="ZN2_CY6_FUNGAL_1"/>
    <property type="match status" value="1"/>
</dbReference>
<feature type="region of interest" description="Disordered" evidence="6">
    <location>
        <begin position="1"/>
        <end position="23"/>
    </location>
</feature>
<dbReference type="InterPro" id="IPR001138">
    <property type="entry name" value="Zn2Cys6_DnaBD"/>
</dbReference>
<evidence type="ECO:0000256" key="4">
    <source>
        <dbReference type="ARBA" id="ARBA00023163"/>
    </source>
</evidence>
<keyword evidence="9" id="KW-1185">Reference proteome</keyword>
<evidence type="ECO:0000256" key="5">
    <source>
        <dbReference type="ARBA" id="ARBA00023242"/>
    </source>
</evidence>
<comment type="caution">
    <text evidence="8">The sequence shown here is derived from an EMBL/GenBank/DDBJ whole genome shotgun (WGS) entry which is preliminary data.</text>
</comment>
<dbReference type="Pfam" id="PF08493">
    <property type="entry name" value="AflR"/>
    <property type="match status" value="1"/>
</dbReference>
<dbReference type="Proteomes" id="UP000193689">
    <property type="component" value="Unassembled WGS sequence"/>
</dbReference>
<evidence type="ECO:0000256" key="2">
    <source>
        <dbReference type="ARBA" id="ARBA00023015"/>
    </source>
</evidence>
<evidence type="ECO:0000259" key="7">
    <source>
        <dbReference type="PROSITE" id="PS50048"/>
    </source>
</evidence>
<dbReference type="EMBL" id="MCFJ01000014">
    <property type="protein sequence ID" value="ORY59304.1"/>
    <property type="molecule type" value="Genomic_DNA"/>
</dbReference>
<protein>
    <recommendedName>
        <fullName evidence="7">Zn(2)-C6 fungal-type domain-containing protein</fullName>
    </recommendedName>
</protein>
<dbReference type="InParanoid" id="A0A1Y2DJI5"/>
<evidence type="ECO:0000313" key="9">
    <source>
        <dbReference type="Proteomes" id="UP000193689"/>
    </source>
</evidence>
<evidence type="ECO:0000256" key="1">
    <source>
        <dbReference type="ARBA" id="ARBA00022723"/>
    </source>
</evidence>
<reference evidence="8 9" key="1">
    <citation type="submission" date="2016-07" db="EMBL/GenBank/DDBJ databases">
        <title>Pervasive Adenine N6-methylation of Active Genes in Fungi.</title>
        <authorList>
            <consortium name="DOE Joint Genome Institute"/>
            <person name="Mondo S.J."/>
            <person name="Dannebaum R.O."/>
            <person name="Kuo R.C."/>
            <person name="Labutti K."/>
            <person name="Haridas S."/>
            <person name="Kuo A."/>
            <person name="Salamov A."/>
            <person name="Ahrendt S.R."/>
            <person name="Lipzen A."/>
            <person name="Sullivan W."/>
            <person name="Andreopoulos W.B."/>
            <person name="Clum A."/>
            <person name="Lindquist E."/>
            <person name="Daum C."/>
            <person name="Ramamoorthy G.K."/>
            <person name="Gryganskyi A."/>
            <person name="Culley D."/>
            <person name="Magnuson J.K."/>
            <person name="James T.Y."/>
            <person name="O'Malley M.A."/>
            <person name="Stajich J.E."/>
            <person name="Spatafora J.W."/>
            <person name="Visel A."/>
            <person name="Grigoriev I.V."/>
        </authorList>
    </citation>
    <scope>NUCLEOTIDE SEQUENCE [LARGE SCALE GENOMIC DNA]</scope>
    <source>
        <strain evidence="8 9">CBS 129021</strain>
    </source>
</reference>
<organism evidence="8 9">
    <name type="scientific">Pseudomassariella vexata</name>
    <dbReference type="NCBI Taxonomy" id="1141098"/>
    <lineage>
        <taxon>Eukaryota</taxon>
        <taxon>Fungi</taxon>
        <taxon>Dikarya</taxon>
        <taxon>Ascomycota</taxon>
        <taxon>Pezizomycotina</taxon>
        <taxon>Sordariomycetes</taxon>
        <taxon>Xylariomycetidae</taxon>
        <taxon>Amphisphaeriales</taxon>
        <taxon>Pseudomassariaceae</taxon>
        <taxon>Pseudomassariella</taxon>
    </lineage>
</organism>
<evidence type="ECO:0000313" key="8">
    <source>
        <dbReference type="EMBL" id="ORY59304.1"/>
    </source>
</evidence>
<dbReference type="SMART" id="SM00066">
    <property type="entry name" value="GAL4"/>
    <property type="match status" value="1"/>
</dbReference>
<dbReference type="GO" id="GO:0045122">
    <property type="term" value="P:aflatoxin biosynthetic process"/>
    <property type="evidence" value="ECO:0007669"/>
    <property type="project" value="InterPro"/>
</dbReference>
<sequence length="366" mass="39933">MTSSASTGSSKPRRQEGPPNLQDLKATCDFCALSKVKCDRGRPRCQRCIRSELECRYSKKRRISKARQLFADPGSDGSGESASWASHWTQKPEIEGCDGGGPKETSTSQSPGGNVPVLSESAMFLELFNPSQMDIAADMDMSAIQPFASGNESVNDSSPNDFMLMFDNRQYPERDQIPSVTEKSMALTPLGVGFSLGEHAKDDLQLCQANRRGGHCIERLCVALESLHMPVSRCSRQGGDAQSPMNPSYGVDITLKISRNVIDIALETLSCSCANNSNILSILALIGKQVMDLYWNLSKEQSLFFRDGPCLSPDNFETSSNGQPEVASPASRLPIAIGGYVLDEEARKKVLLQVLELETAKMGPFF</sequence>
<dbReference type="InterPro" id="IPR050675">
    <property type="entry name" value="OAF3"/>
</dbReference>
<dbReference type="PANTHER" id="PTHR31069">
    <property type="entry name" value="OLEATE-ACTIVATED TRANSCRIPTION FACTOR 1-RELATED"/>
    <property type="match status" value="1"/>
</dbReference>
<dbReference type="InterPro" id="IPR036864">
    <property type="entry name" value="Zn2-C6_fun-type_DNA-bd_sf"/>
</dbReference>
<name>A0A1Y2DJI5_9PEZI</name>
<feature type="region of interest" description="Disordered" evidence="6">
    <location>
        <begin position="68"/>
        <end position="115"/>
    </location>
</feature>
<gene>
    <name evidence="8" type="ORF">BCR38DRAFT_489036</name>
</gene>
<evidence type="ECO:0000256" key="6">
    <source>
        <dbReference type="SAM" id="MobiDB-lite"/>
    </source>
</evidence>